<organism evidence="2 3">
    <name type="scientific">Desmophyllum pertusum</name>
    <dbReference type="NCBI Taxonomy" id="174260"/>
    <lineage>
        <taxon>Eukaryota</taxon>
        <taxon>Metazoa</taxon>
        <taxon>Cnidaria</taxon>
        <taxon>Anthozoa</taxon>
        <taxon>Hexacorallia</taxon>
        <taxon>Scleractinia</taxon>
        <taxon>Caryophylliina</taxon>
        <taxon>Caryophylliidae</taxon>
        <taxon>Desmophyllum</taxon>
    </lineage>
</organism>
<evidence type="ECO:0000313" key="2">
    <source>
        <dbReference type="EMBL" id="KAJ7337840.1"/>
    </source>
</evidence>
<sequence>MSRGTSGSEFRLVLTKLNEVQEKLDKSDQSALANSLSEINDSLRIIEGNHTDFSDAAFQTLQRLQTTIESGFKAMEERIVALEGRVARSAVEEGSSEPLTPPSSSRKRKIPRHPDLSHYIRSKMEQLGLVWNTDKKENEPPNQAVLTTVLKEVKEVEQIKNDSLCSERRILDAIIQNYASNKKRRRQLDNGTYEQYQKEQKMRQRIKRTLDKRLKSATDEEKNDRLYESLHLSLVSSDESDGEEETLVTRPLTWRNEEVSNFFKRLDNRYKLSMSSQQRRQCVNRRVGEPSRRNNSEVPEKLLWAITV</sequence>
<dbReference type="Proteomes" id="UP001163046">
    <property type="component" value="Unassembled WGS sequence"/>
</dbReference>
<feature type="region of interest" description="Disordered" evidence="1">
    <location>
        <begin position="275"/>
        <end position="294"/>
    </location>
</feature>
<dbReference type="OrthoDB" id="5981361at2759"/>
<name>A0A9W9YEY6_9CNID</name>
<keyword evidence="3" id="KW-1185">Reference proteome</keyword>
<dbReference type="AlphaFoldDB" id="A0A9W9YEY6"/>
<dbReference type="EMBL" id="MU827780">
    <property type="protein sequence ID" value="KAJ7337840.1"/>
    <property type="molecule type" value="Genomic_DNA"/>
</dbReference>
<comment type="caution">
    <text evidence="2">The sequence shown here is derived from an EMBL/GenBank/DDBJ whole genome shotgun (WGS) entry which is preliminary data.</text>
</comment>
<gene>
    <name evidence="2" type="ORF">OS493_007998</name>
</gene>
<proteinExistence type="predicted"/>
<accession>A0A9W9YEY6</accession>
<reference evidence="2" key="1">
    <citation type="submission" date="2023-01" db="EMBL/GenBank/DDBJ databases">
        <title>Genome assembly of the deep-sea coral Lophelia pertusa.</title>
        <authorList>
            <person name="Herrera S."/>
            <person name="Cordes E."/>
        </authorList>
    </citation>
    <scope>NUCLEOTIDE SEQUENCE</scope>
    <source>
        <strain evidence="2">USNM1676648</strain>
        <tissue evidence="2">Polyp</tissue>
    </source>
</reference>
<evidence type="ECO:0000313" key="3">
    <source>
        <dbReference type="Proteomes" id="UP001163046"/>
    </source>
</evidence>
<feature type="region of interest" description="Disordered" evidence="1">
    <location>
        <begin position="90"/>
        <end position="114"/>
    </location>
</feature>
<protein>
    <submittedName>
        <fullName evidence="2">Uncharacterized protein</fullName>
    </submittedName>
</protein>
<evidence type="ECO:0000256" key="1">
    <source>
        <dbReference type="SAM" id="MobiDB-lite"/>
    </source>
</evidence>